<organism evidence="1 2">
    <name type="scientific">Aminobacter ciceronei</name>
    <dbReference type="NCBI Taxonomy" id="150723"/>
    <lineage>
        <taxon>Bacteria</taxon>
        <taxon>Pseudomonadati</taxon>
        <taxon>Pseudomonadota</taxon>
        <taxon>Alphaproteobacteria</taxon>
        <taxon>Hyphomicrobiales</taxon>
        <taxon>Phyllobacteriaceae</taxon>
        <taxon>Aminobacter</taxon>
    </lineage>
</organism>
<name>A0ABR6C0S4_9HYPH</name>
<dbReference type="EMBL" id="JACJHZ010000002">
    <property type="protein sequence ID" value="MBA9018562.1"/>
    <property type="molecule type" value="Genomic_DNA"/>
</dbReference>
<protein>
    <submittedName>
        <fullName evidence="1">Uncharacterized protein</fullName>
    </submittedName>
</protein>
<proteinExistence type="predicted"/>
<evidence type="ECO:0000313" key="1">
    <source>
        <dbReference type="EMBL" id="MBA9018562.1"/>
    </source>
</evidence>
<dbReference type="RefSeq" id="WP_182573410.1">
    <property type="nucleotide sequence ID" value="NZ_JACJHY010000002.1"/>
</dbReference>
<dbReference type="Proteomes" id="UP000587524">
    <property type="component" value="Unassembled WGS sequence"/>
</dbReference>
<reference evidence="1 2" key="1">
    <citation type="submission" date="2020-08" db="EMBL/GenBank/DDBJ databases">
        <title>Genomic Encyclopedia of Type Strains, Phase IV (KMG-IV): sequencing the most valuable type-strain genomes for metagenomic binning, comparative biology and taxonomic classification.</title>
        <authorList>
            <person name="Goeker M."/>
        </authorList>
    </citation>
    <scope>NUCLEOTIDE SEQUENCE [LARGE SCALE GENOMIC DNA]</scope>
    <source>
        <strain evidence="1 2">DSM 17455</strain>
    </source>
</reference>
<comment type="caution">
    <text evidence="1">The sequence shown here is derived from an EMBL/GenBank/DDBJ whole genome shotgun (WGS) entry which is preliminary data.</text>
</comment>
<accession>A0ABR6C0S4</accession>
<keyword evidence="2" id="KW-1185">Reference proteome</keyword>
<sequence length="93" mass="9517">MTAWLWRLGAAVAVIAAVFAAGYTKGKSDGRVAALKDTVAAYQKRGDVDATVRNMDAVDLCVDLGGLPDECTGLRGLASDTSEAGDGGISGRQ</sequence>
<evidence type="ECO:0000313" key="2">
    <source>
        <dbReference type="Proteomes" id="UP000587524"/>
    </source>
</evidence>
<gene>
    <name evidence="1" type="ORF">HNQ97_000548</name>
</gene>